<name>I7GDV8_MYCS2</name>
<dbReference type="Pfam" id="PF06737">
    <property type="entry name" value="Transglycosylas"/>
    <property type="match status" value="1"/>
</dbReference>
<evidence type="ECO:0000313" key="6">
    <source>
        <dbReference type="Proteomes" id="UP000006158"/>
    </source>
</evidence>
<dbReference type="InterPro" id="IPR010618">
    <property type="entry name" value="RPF"/>
</dbReference>
<evidence type="ECO:0000256" key="1">
    <source>
        <dbReference type="ARBA" id="ARBA00010830"/>
    </source>
</evidence>
<dbReference type="Proteomes" id="UP000006158">
    <property type="component" value="Chromosome"/>
</dbReference>
<keyword evidence="3" id="KW-0812">Transmembrane</keyword>
<reference evidence="5 6" key="2">
    <citation type="journal article" date="2009" name="Genome Res.">
        <title>Ortho-proteogenomics: multiple proteomes investigation through orthology and a new MS-based protocol.</title>
        <authorList>
            <person name="Gallien S."/>
            <person name="Perrodou E."/>
            <person name="Carapito C."/>
            <person name="Deshayes C."/>
            <person name="Reyrat J.M."/>
            <person name="Van Dorsselaer A."/>
            <person name="Poch O."/>
            <person name="Schaeffer C."/>
            <person name="Lecompte O."/>
        </authorList>
    </citation>
    <scope>NUCLEOTIDE SEQUENCE [LARGE SCALE GENOMIC DNA]</scope>
    <source>
        <strain evidence="6">ATCC 700084 / mc(2)155</strain>
    </source>
</reference>
<evidence type="ECO:0000259" key="4">
    <source>
        <dbReference type="Pfam" id="PF06737"/>
    </source>
</evidence>
<dbReference type="SMR" id="I7GDV8"/>
<sequence length="166" mass="17508">MGPRRRNAPWEPGLTPGRAFELPLSCLTEMARTNPSCLDTGSRSRVNGCGWRALGERNEVKNIRKTFGLGIVAGALAVAPVALGAGTANADSVNWDAIASCESGGNWSINTGNGYYGGLQFNLGTWRSHGGAGMPHQASRSEQIRVAENVLRTQGIGAWPVCGKRG</sequence>
<evidence type="ECO:0000256" key="2">
    <source>
        <dbReference type="ARBA" id="ARBA00022801"/>
    </source>
</evidence>
<gene>
    <name evidence="5" type="ordered locus">MSMEI_4525</name>
</gene>
<proteinExistence type="inferred from homology"/>
<keyword evidence="2" id="KW-0378">Hydrolase</keyword>
<keyword evidence="3" id="KW-1133">Transmembrane helix</keyword>
<accession>I7GDV8</accession>
<reference evidence="5 6" key="1">
    <citation type="journal article" date="2007" name="Genome Biol.">
        <title>Interrupted coding sequences in Mycobacterium smegmatis: authentic mutations or sequencing errors?</title>
        <authorList>
            <person name="Deshayes C."/>
            <person name="Perrodou E."/>
            <person name="Gallien S."/>
            <person name="Euphrasie D."/>
            <person name="Schaeffer C."/>
            <person name="Van-Dorsselaer A."/>
            <person name="Poch O."/>
            <person name="Lecompte O."/>
            <person name="Reyrat J.M."/>
        </authorList>
    </citation>
    <scope>NUCLEOTIDE SEQUENCE [LARGE SCALE GENOMIC DNA]</scope>
    <source>
        <strain evidence="6">ATCC 700084 / mc(2)155</strain>
    </source>
</reference>
<keyword evidence="3" id="KW-0472">Membrane</keyword>
<dbReference type="PATRIC" id="fig|246196.56.peg.4629"/>
<dbReference type="KEGG" id="msg:MSMEI_4525"/>
<evidence type="ECO:0000313" key="5">
    <source>
        <dbReference type="EMBL" id="AFP40979.1"/>
    </source>
</evidence>
<dbReference type="CDD" id="cd13925">
    <property type="entry name" value="RPF"/>
    <property type="match status" value="1"/>
</dbReference>
<comment type="similarity">
    <text evidence="1">Belongs to the transglycosylase family. Rpf subfamily.</text>
</comment>
<dbReference type="GO" id="GO:0016787">
    <property type="term" value="F:hydrolase activity"/>
    <property type="evidence" value="ECO:0007669"/>
    <property type="project" value="UniProtKB-KW"/>
</dbReference>
<dbReference type="EMBL" id="CP001663">
    <property type="protein sequence ID" value="AFP40979.1"/>
    <property type="molecule type" value="Genomic_DNA"/>
</dbReference>
<feature type="domain" description="Resuscitation-promoting factor core lysozyme-like" evidence="4">
    <location>
        <begin position="90"/>
        <end position="162"/>
    </location>
</feature>
<dbReference type="InterPro" id="IPR023346">
    <property type="entry name" value="Lysozyme-like_dom_sf"/>
</dbReference>
<feature type="transmembrane region" description="Helical" evidence="3">
    <location>
        <begin position="67"/>
        <end position="86"/>
    </location>
</feature>
<evidence type="ECO:0000256" key="3">
    <source>
        <dbReference type="SAM" id="Phobius"/>
    </source>
</evidence>
<dbReference type="Gene3D" id="1.10.530.10">
    <property type="match status" value="1"/>
</dbReference>
<protein>
    <submittedName>
        <fullName evidence="5">Resuscitation-promoting factor RpfE</fullName>
    </submittedName>
</protein>
<dbReference type="SUPFAM" id="SSF53955">
    <property type="entry name" value="Lysozyme-like"/>
    <property type="match status" value="1"/>
</dbReference>
<dbReference type="AlphaFoldDB" id="I7GDV8"/>
<organism evidence="5 6">
    <name type="scientific">Mycolicibacterium smegmatis (strain ATCC 700084 / mc(2)155)</name>
    <name type="common">Mycobacterium smegmatis</name>
    <dbReference type="NCBI Taxonomy" id="246196"/>
    <lineage>
        <taxon>Bacteria</taxon>
        <taxon>Bacillati</taxon>
        <taxon>Actinomycetota</taxon>
        <taxon>Actinomycetes</taxon>
        <taxon>Mycobacteriales</taxon>
        <taxon>Mycobacteriaceae</taxon>
        <taxon>Mycolicibacterium</taxon>
    </lineage>
</organism>